<keyword evidence="2" id="KW-0963">Cytoplasm</keyword>
<evidence type="ECO:0000256" key="7">
    <source>
        <dbReference type="ARBA" id="ARBA00023175"/>
    </source>
</evidence>
<comment type="subcellular location">
    <subcellularLocation>
        <location evidence="1">Cytoplasm</location>
        <location evidence="1">Cytoskeleton</location>
        <location evidence="1">Cilium axoneme</location>
    </subcellularLocation>
</comment>
<dbReference type="FunFam" id="3.80.10.10:FF:000049">
    <property type="entry name" value="Dynein light chain 1"/>
    <property type="match status" value="1"/>
</dbReference>
<dbReference type="InterPro" id="IPR025875">
    <property type="entry name" value="Leu-rich_rpt_4"/>
</dbReference>
<evidence type="ECO:0000256" key="8">
    <source>
        <dbReference type="ARBA" id="ARBA00023212"/>
    </source>
</evidence>
<accession>A0AB34JAP1</accession>
<evidence type="ECO:0000313" key="12">
    <source>
        <dbReference type="EMBL" id="KAL1518553.1"/>
    </source>
</evidence>
<keyword evidence="7" id="KW-0505">Motor protein</keyword>
<dbReference type="InterPro" id="IPR001611">
    <property type="entry name" value="Leu-rich_rpt"/>
</dbReference>
<dbReference type="Proteomes" id="UP001515480">
    <property type="component" value="Unassembled WGS sequence"/>
</dbReference>
<keyword evidence="8" id="KW-0206">Cytoskeleton</keyword>
<comment type="caution">
    <text evidence="12">The sequence shown here is derived from an EMBL/GenBank/DDBJ whole genome shotgun (WGS) entry which is preliminary data.</text>
</comment>
<evidence type="ECO:0000256" key="9">
    <source>
        <dbReference type="ARBA" id="ARBA00023273"/>
    </source>
</evidence>
<evidence type="ECO:0000256" key="1">
    <source>
        <dbReference type="ARBA" id="ARBA00004430"/>
    </source>
</evidence>
<proteinExistence type="inferred from homology"/>
<dbReference type="PANTHER" id="PTHR15454">
    <property type="entry name" value="NISCHARIN RELATED"/>
    <property type="match status" value="1"/>
</dbReference>
<evidence type="ECO:0000256" key="4">
    <source>
        <dbReference type="ARBA" id="ARBA00022701"/>
    </source>
</evidence>
<evidence type="ECO:0000256" key="3">
    <source>
        <dbReference type="ARBA" id="ARBA00022614"/>
    </source>
</evidence>
<keyword evidence="9" id="KW-0966">Cell projection</keyword>
<evidence type="ECO:0000256" key="11">
    <source>
        <dbReference type="ARBA" id="ARBA00049760"/>
    </source>
</evidence>
<dbReference type="AlphaFoldDB" id="A0AB34JAP1"/>
<sequence>MTSCKEAIKDIEVDGKIAAEMEEVRLCPIAMMKPLITKMDASLSTLKKCKQLRLSSNSIQKIEGLAGMDNLQILSLGRNAIKKIEGLNEICDTLEQLWLSYNQIASFSGIEKLVNLTVLYASNNRIDKWSEVERLQSLPKLRDLNLVNNPIYLKQEADGSLWRIEIIKRLDKLKVLDGSLIEDEEREQAKSES</sequence>
<name>A0AB34JAP1_PRYPA</name>
<dbReference type="Gene3D" id="3.80.10.10">
    <property type="entry name" value="Ribonuclease Inhibitor"/>
    <property type="match status" value="1"/>
</dbReference>
<evidence type="ECO:0000256" key="5">
    <source>
        <dbReference type="ARBA" id="ARBA00022737"/>
    </source>
</evidence>
<evidence type="ECO:0000256" key="6">
    <source>
        <dbReference type="ARBA" id="ARBA00023017"/>
    </source>
</evidence>
<protein>
    <recommendedName>
        <fullName evidence="11">Dynein axonemal light chain 1</fullName>
    </recommendedName>
</protein>
<keyword evidence="4" id="KW-0493">Microtubule</keyword>
<organism evidence="12 13">
    <name type="scientific">Prymnesium parvum</name>
    <name type="common">Toxic golden alga</name>
    <dbReference type="NCBI Taxonomy" id="97485"/>
    <lineage>
        <taxon>Eukaryota</taxon>
        <taxon>Haptista</taxon>
        <taxon>Haptophyta</taxon>
        <taxon>Prymnesiophyceae</taxon>
        <taxon>Prymnesiales</taxon>
        <taxon>Prymnesiaceae</taxon>
        <taxon>Prymnesium</taxon>
    </lineage>
</organism>
<comment type="similarity">
    <text evidence="10">Belongs to the dynein light chain LC1-type family.</text>
</comment>
<evidence type="ECO:0000313" key="13">
    <source>
        <dbReference type="Proteomes" id="UP001515480"/>
    </source>
</evidence>
<dbReference type="Pfam" id="PF12799">
    <property type="entry name" value="LRR_4"/>
    <property type="match status" value="2"/>
</dbReference>
<keyword evidence="3" id="KW-0433">Leucine-rich repeat</keyword>
<evidence type="ECO:0000256" key="10">
    <source>
        <dbReference type="ARBA" id="ARBA00049659"/>
    </source>
</evidence>
<dbReference type="InterPro" id="IPR032675">
    <property type="entry name" value="LRR_dom_sf"/>
</dbReference>
<gene>
    <name evidence="12" type="ORF">AB1Y20_002842</name>
</gene>
<dbReference type="GO" id="GO:0005874">
    <property type="term" value="C:microtubule"/>
    <property type="evidence" value="ECO:0007669"/>
    <property type="project" value="UniProtKB-KW"/>
</dbReference>
<reference evidence="12 13" key="1">
    <citation type="journal article" date="2024" name="Science">
        <title>Giant polyketide synthase enzymes in the biosynthesis of giant marine polyether toxins.</title>
        <authorList>
            <person name="Fallon T.R."/>
            <person name="Shende V.V."/>
            <person name="Wierzbicki I.H."/>
            <person name="Pendleton A.L."/>
            <person name="Watervoot N.F."/>
            <person name="Auber R.P."/>
            <person name="Gonzalez D.J."/>
            <person name="Wisecaver J.H."/>
            <person name="Moore B.S."/>
        </authorList>
    </citation>
    <scope>NUCLEOTIDE SEQUENCE [LARGE SCALE GENOMIC DNA]</scope>
    <source>
        <strain evidence="12 13">12B1</strain>
    </source>
</reference>
<dbReference type="PANTHER" id="PTHR15454:SF73">
    <property type="entry name" value="DYNEIN AXONEMAL LIGHT CHAIN 1"/>
    <property type="match status" value="1"/>
</dbReference>
<keyword evidence="13" id="KW-1185">Reference proteome</keyword>
<dbReference type="EMBL" id="JBGBPQ010000010">
    <property type="protein sequence ID" value="KAL1518553.1"/>
    <property type="molecule type" value="Genomic_DNA"/>
</dbReference>
<keyword evidence="6" id="KW-0243">Dynein</keyword>
<evidence type="ECO:0000256" key="2">
    <source>
        <dbReference type="ARBA" id="ARBA00022490"/>
    </source>
</evidence>
<keyword evidence="5" id="KW-0677">Repeat</keyword>
<dbReference type="SUPFAM" id="SSF52058">
    <property type="entry name" value="L domain-like"/>
    <property type="match status" value="1"/>
</dbReference>
<dbReference type="SMART" id="SM00365">
    <property type="entry name" value="LRR_SD22"/>
    <property type="match status" value="4"/>
</dbReference>
<dbReference type="PROSITE" id="PS51450">
    <property type="entry name" value="LRR"/>
    <property type="match status" value="3"/>
</dbReference>
<dbReference type="GO" id="GO:0030286">
    <property type="term" value="C:dynein complex"/>
    <property type="evidence" value="ECO:0007669"/>
    <property type="project" value="UniProtKB-KW"/>
</dbReference>
<dbReference type="GO" id="GO:0005930">
    <property type="term" value="C:axoneme"/>
    <property type="evidence" value="ECO:0007669"/>
    <property type="project" value="UniProtKB-SubCell"/>
</dbReference>